<gene>
    <name evidence="1" type="ORF">PHACADRAFT_195957</name>
</gene>
<evidence type="ECO:0000313" key="2">
    <source>
        <dbReference type="Proteomes" id="UP000008370"/>
    </source>
</evidence>
<sequence>MLQFFGWFYHANPSQRHSVEDVVTIGTPCLNRSFVCTKDVGAVLLLLQGAALVKLTEQAQHRLHDYCVKHIRNWVLYLHERSKRWEDKYAQEYVQDLLIITGSVLSSTWALGVYMKKYPLDPDRPWIYFPFCCHKDCLNPLVVKHARPNGPEYYGPYARDVSMLLLEIHFKLRRSVRDIHIPRIEGLNAPQHLDIDTGGWESNCHDAVEEILNYILKYLSAKVAVTGTRDLRALLSCMPTPPSPESFTKSLKRLRSKIIVDDEKVTVGSVDIESSNDTVGK</sequence>
<dbReference type="KEGG" id="pco:PHACADRAFT_195957"/>
<proteinExistence type="predicted"/>
<name>K5VWI1_PHACS</name>
<organism evidence="1 2">
    <name type="scientific">Phanerochaete carnosa (strain HHB-10118-sp)</name>
    <name type="common">White-rot fungus</name>
    <name type="synonym">Peniophora carnosa</name>
    <dbReference type="NCBI Taxonomy" id="650164"/>
    <lineage>
        <taxon>Eukaryota</taxon>
        <taxon>Fungi</taxon>
        <taxon>Dikarya</taxon>
        <taxon>Basidiomycota</taxon>
        <taxon>Agaricomycotina</taxon>
        <taxon>Agaricomycetes</taxon>
        <taxon>Polyporales</taxon>
        <taxon>Phanerochaetaceae</taxon>
        <taxon>Phanerochaete</taxon>
    </lineage>
</organism>
<protein>
    <submittedName>
        <fullName evidence="1">Uncharacterized protein</fullName>
    </submittedName>
</protein>
<keyword evidence="2" id="KW-1185">Reference proteome</keyword>
<reference evidence="1 2" key="1">
    <citation type="journal article" date="2012" name="BMC Genomics">
        <title>Comparative genomics of the white-rot fungi, Phanerochaete carnosa and P. chrysosporium, to elucidate the genetic basis of the distinct wood types they colonize.</title>
        <authorList>
            <person name="Suzuki H."/>
            <person name="MacDonald J."/>
            <person name="Syed K."/>
            <person name="Salamov A."/>
            <person name="Hori C."/>
            <person name="Aerts A."/>
            <person name="Henrissat B."/>
            <person name="Wiebenga A."/>
            <person name="vanKuyk P.A."/>
            <person name="Barry K."/>
            <person name="Lindquist E."/>
            <person name="LaButti K."/>
            <person name="Lapidus A."/>
            <person name="Lucas S."/>
            <person name="Coutinho P."/>
            <person name="Gong Y."/>
            <person name="Samejima M."/>
            <person name="Mahadevan R."/>
            <person name="Abou-Zaid M."/>
            <person name="de Vries R.P."/>
            <person name="Igarashi K."/>
            <person name="Yadav J.S."/>
            <person name="Grigoriev I.V."/>
            <person name="Master E.R."/>
        </authorList>
    </citation>
    <scope>NUCLEOTIDE SEQUENCE [LARGE SCALE GENOMIC DNA]</scope>
    <source>
        <strain evidence="1 2">HHB-10118-sp</strain>
    </source>
</reference>
<evidence type="ECO:0000313" key="1">
    <source>
        <dbReference type="EMBL" id="EKM55903.1"/>
    </source>
</evidence>
<dbReference type="GeneID" id="18911114"/>
<dbReference type="AlphaFoldDB" id="K5VWI1"/>
<dbReference type="EMBL" id="JH930472">
    <property type="protein sequence ID" value="EKM55903.1"/>
    <property type="molecule type" value="Genomic_DNA"/>
</dbReference>
<accession>K5VWI1</accession>
<dbReference type="HOGENOM" id="CLU_063933_0_0_1"/>
<dbReference type="InParanoid" id="K5VWI1"/>
<dbReference type="RefSeq" id="XP_007396210.1">
    <property type="nucleotide sequence ID" value="XM_007396148.1"/>
</dbReference>
<dbReference type="Proteomes" id="UP000008370">
    <property type="component" value="Unassembled WGS sequence"/>
</dbReference>